<proteinExistence type="predicted"/>
<protein>
    <recommendedName>
        <fullName evidence="3">SprB repeat-containing protein</fullName>
    </recommendedName>
</protein>
<dbReference type="KEGG" id="lnu:N7U66_21105"/>
<accession>A0A9E8MX72</accession>
<evidence type="ECO:0000313" key="1">
    <source>
        <dbReference type="EMBL" id="WAC02217.1"/>
    </source>
</evidence>
<sequence>MYVQDGNSCVISTPLTITIATDPIPSGLTISGLSQCPSATNDYTFTVNVGSGVSPYEYSIGSGFQSSPTFTVNASGSYIVTVRDANGCTNTVPVDILPALQFSADITTLPSCSNDDGEITVTGSGGSRYL</sequence>
<dbReference type="RefSeq" id="WP_267676812.1">
    <property type="nucleotide sequence ID" value="NZ_CP113088.1"/>
</dbReference>
<dbReference type="Proteomes" id="UP001164705">
    <property type="component" value="Chromosome"/>
</dbReference>
<gene>
    <name evidence="1" type="ORF">N7U66_21105</name>
</gene>
<evidence type="ECO:0008006" key="3">
    <source>
        <dbReference type="Google" id="ProtNLM"/>
    </source>
</evidence>
<evidence type="ECO:0000313" key="2">
    <source>
        <dbReference type="Proteomes" id="UP001164705"/>
    </source>
</evidence>
<dbReference type="Gene3D" id="2.60.40.740">
    <property type="match status" value="1"/>
</dbReference>
<dbReference type="AlphaFoldDB" id="A0A9E8MX72"/>
<name>A0A9E8MX72_9FLAO</name>
<reference evidence="1" key="1">
    <citation type="submission" date="2022-11" db="EMBL/GenBank/DDBJ databases">
        <title>Lacinutrix neustonica HL-RS19T sp. nov., isolated from the surface microlayer sample of brackish Lake Shihwa.</title>
        <authorList>
            <person name="Choi J.Y."/>
            <person name="Hwang C.Y."/>
        </authorList>
    </citation>
    <scope>NUCLEOTIDE SEQUENCE</scope>
    <source>
        <strain evidence="1">HL-RS19</strain>
    </source>
</reference>
<organism evidence="1 2">
    <name type="scientific">Lacinutrix neustonica</name>
    <dbReference type="NCBI Taxonomy" id="2980107"/>
    <lineage>
        <taxon>Bacteria</taxon>
        <taxon>Pseudomonadati</taxon>
        <taxon>Bacteroidota</taxon>
        <taxon>Flavobacteriia</taxon>
        <taxon>Flavobacteriales</taxon>
        <taxon>Flavobacteriaceae</taxon>
        <taxon>Lacinutrix</taxon>
    </lineage>
</organism>
<keyword evidence="2" id="KW-1185">Reference proteome</keyword>
<dbReference type="EMBL" id="CP113088">
    <property type="protein sequence ID" value="WAC02217.1"/>
    <property type="molecule type" value="Genomic_DNA"/>
</dbReference>